<proteinExistence type="predicted"/>
<evidence type="ECO:0000313" key="2">
    <source>
        <dbReference type="Proteomes" id="UP000655751"/>
    </source>
</evidence>
<evidence type="ECO:0000313" key="1">
    <source>
        <dbReference type="EMBL" id="MBH0781887.1"/>
    </source>
</evidence>
<accession>A0A931IHI4</accession>
<gene>
    <name evidence="1" type="ORF">IT779_37015</name>
</gene>
<dbReference type="AlphaFoldDB" id="A0A931IHI4"/>
<protein>
    <submittedName>
        <fullName evidence="1">Uncharacterized protein</fullName>
    </submittedName>
</protein>
<name>A0A931IHI4_9NOCA</name>
<reference evidence="1" key="1">
    <citation type="submission" date="2020-11" db="EMBL/GenBank/DDBJ databases">
        <title>Nocardia NEAU-351.nov., a novel actinomycete isolated from the cow dung.</title>
        <authorList>
            <person name="Zhang X."/>
        </authorList>
    </citation>
    <scope>NUCLEOTIDE SEQUENCE</scope>
    <source>
        <strain evidence="1">NEAU-351</strain>
    </source>
</reference>
<dbReference type="EMBL" id="JADMLG010000035">
    <property type="protein sequence ID" value="MBH0781887.1"/>
    <property type="molecule type" value="Genomic_DNA"/>
</dbReference>
<dbReference type="RefSeq" id="WP_196154168.1">
    <property type="nucleotide sequence ID" value="NZ_JADMLG010000035.1"/>
</dbReference>
<dbReference type="Proteomes" id="UP000655751">
    <property type="component" value="Unassembled WGS sequence"/>
</dbReference>
<comment type="caution">
    <text evidence="1">The sequence shown here is derived from an EMBL/GenBank/DDBJ whole genome shotgun (WGS) entry which is preliminary data.</text>
</comment>
<keyword evidence="2" id="KW-1185">Reference proteome</keyword>
<sequence>MAPELDAREDLDRQIDAMRVIAKDLELLPSGYENDVTKLINLLRTGEITLTVSTLGLGMLASEYVIDKIEDHERAIEQTITSVFNKLNEFQTGVKTPITFIDKADDWRKIRNKITDAGSVAKTTNLRSEWEGVASERYFIVYGLQNEAFVSIAGLCEKIAVQLETLAKAILDLYKKLVTALLEFKNEIAGKMAGIWIKGPAAVLVLDDLVKSVGTMQTKIFNTFGECATMAQNNMIAGNTIAAEVATQSGLPFNKWPSIHVEATGVDSEGKPHKYDLDYADASVLDGDGSDWKARSTS</sequence>
<organism evidence="1 2">
    <name type="scientific">Nocardia bovistercoris</name>
    <dbReference type="NCBI Taxonomy" id="2785916"/>
    <lineage>
        <taxon>Bacteria</taxon>
        <taxon>Bacillati</taxon>
        <taxon>Actinomycetota</taxon>
        <taxon>Actinomycetes</taxon>
        <taxon>Mycobacteriales</taxon>
        <taxon>Nocardiaceae</taxon>
        <taxon>Nocardia</taxon>
    </lineage>
</organism>